<organism evidence="3 4">
    <name type="scientific">Heligmosomoides polygyrus</name>
    <name type="common">Parasitic roundworm</name>
    <dbReference type="NCBI Taxonomy" id="6339"/>
    <lineage>
        <taxon>Eukaryota</taxon>
        <taxon>Metazoa</taxon>
        <taxon>Ecdysozoa</taxon>
        <taxon>Nematoda</taxon>
        <taxon>Chromadorea</taxon>
        <taxon>Rhabditida</taxon>
        <taxon>Rhabditina</taxon>
        <taxon>Rhabditomorpha</taxon>
        <taxon>Strongyloidea</taxon>
        <taxon>Heligmosomidae</taxon>
        <taxon>Heligmosomoides</taxon>
    </lineage>
</organism>
<feature type="chain" id="PRO_5008150020" evidence="1">
    <location>
        <begin position="18"/>
        <end position="196"/>
    </location>
</feature>
<dbReference type="Pfam" id="PF26430">
    <property type="entry name" value="ConA_BAM2"/>
    <property type="match status" value="1"/>
</dbReference>
<name>A0A183GW48_HELPZ</name>
<protein>
    <submittedName>
        <fullName evidence="4">ER membrane protein complex subunit 10</fullName>
    </submittedName>
</protein>
<evidence type="ECO:0000259" key="2">
    <source>
        <dbReference type="Pfam" id="PF26430"/>
    </source>
</evidence>
<evidence type="ECO:0000256" key="1">
    <source>
        <dbReference type="SAM" id="SignalP"/>
    </source>
</evidence>
<evidence type="ECO:0000313" key="3">
    <source>
        <dbReference type="Proteomes" id="UP000050761"/>
    </source>
</evidence>
<feature type="domain" description="BAM-2-like concanavalin A-like" evidence="2">
    <location>
        <begin position="13"/>
        <end position="184"/>
    </location>
</feature>
<keyword evidence="3" id="KW-1185">Reference proteome</keyword>
<evidence type="ECO:0000313" key="4">
    <source>
        <dbReference type="WBParaSite" id="HPBE_0002691801-mRNA-1"/>
    </source>
</evidence>
<dbReference type="Proteomes" id="UP000050761">
    <property type="component" value="Unassembled WGS sequence"/>
</dbReference>
<dbReference type="WBParaSite" id="HPBE_0002691801-mRNA-1">
    <property type="protein sequence ID" value="HPBE_0002691801-mRNA-1"/>
    <property type="gene ID" value="HPBE_0002691801"/>
</dbReference>
<dbReference type="InterPro" id="IPR058815">
    <property type="entry name" value="ConA_BAM2-like"/>
</dbReference>
<keyword evidence="1" id="KW-0732">Signal</keyword>
<proteinExistence type="predicted"/>
<feature type="signal peptide" evidence="1">
    <location>
        <begin position="1"/>
        <end position="17"/>
    </location>
</feature>
<accession>A0A183GW48</accession>
<dbReference type="AlphaFoldDB" id="A0A183GW48"/>
<reference evidence="4" key="1">
    <citation type="submission" date="2019-09" db="UniProtKB">
        <authorList>
            <consortium name="WormBaseParasite"/>
        </authorList>
    </citation>
    <scope>IDENTIFICATION</scope>
</reference>
<sequence length="196" mass="22336">LCWLLAILPIRAAPVLHLQPTTAALSKVWMKVSLPRQVDHKITIAEFNSHREMLFYIFVDSSGIGVHVHPSTQDRFETVVQEAVSLSDDRVHLITLERKTPLGTRHASKKFDLYIDGVYQEIPDVAKYALNNITIRADESGESNPVVIHDMGVAYEYDEHHPFLHHPSNRLHQVDVQSMLLRHRLHGPMEDVAITD</sequence>